<organism evidence="1 2">
    <name type="scientific">Brevundimonas vitisensis</name>
    <dbReference type="NCBI Taxonomy" id="2800818"/>
    <lineage>
        <taxon>Bacteria</taxon>
        <taxon>Pseudomonadati</taxon>
        <taxon>Pseudomonadota</taxon>
        <taxon>Alphaproteobacteria</taxon>
        <taxon>Caulobacterales</taxon>
        <taxon>Caulobacteraceae</taxon>
        <taxon>Brevundimonas</taxon>
    </lineage>
</organism>
<name>A0ABX7BN35_9CAUL</name>
<gene>
    <name evidence="1" type="ORF">JIP62_10495</name>
</gene>
<evidence type="ECO:0000313" key="1">
    <source>
        <dbReference type="EMBL" id="QQQ17761.1"/>
    </source>
</evidence>
<reference evidence="1 2" key="1">
    <citation type="submission" date="2021-01" db="EMBL/GenBank/DDBJ databases">
        <title>Brevundimonas vitis sp. nov., an bacterium isolated from grape (Vitis vinifera).</title>
        <authorList>
            <person name="Jiang L."/>
            <person name="Lee J."/>
        </authorList>
    </citation>
    <scope>NUCLEOTIDE SEQUENCE [LARGE SCALE GENOMIC DNA]</scope>
    <source>
        <strain evidence="1 2">GRTSA-9</strain>
    </source>
</reference>
<sequence length="185" mass="19788">MARATRRSPSSIDKLPPEVRELIGKLRAEGVTIDAILAKLHELGADVSRSALGRHIKGLAEVGEQLRRSREIATALVGRFGEDADNRVGRLNIELMHGIVMQMLTGSPDETGEAGPVTFDAEETMFLARSLQSLASAQKIDADRLLKVRVEVAKDAVKAVKAVGRDKGLTADTVDAISRAVLGVA</sequence>
<dbReference type="Pfam" id="PF11985">
    <property type="entry name" value="Phage_Mu_Gp27"/>
    <property type="match status" value="1"/>
</dbReference>
<evidence type="ECO:0000313" key="2">
    <source>
        <dbReference type="Proteomes" id="UP000595448"/>
    </source>
</evidence>
<dbReference type="Proteomes" id="UP000595448">
    <property type="component" value="Chromosome"/>
</dbReference>
<protein>
    <submittedName>
        <fullName evidence="1">DUF3486 family protein</fullName>
    </submittedName>
</protein>
<dbReference type="RefSeq" id="WP_201102137.1">
    <property type="nucleotide sequence ID" value="NZ_CP067977.1"/>
</dbReference>
<keyword evidence="2" id="KW-1185">Reference proteome</keyword>
<dbReference type="InterPro" id="IPR021874">
    <property type="entry name" value="Phage_Mu_Gp27"/>
</dbReference>
<dbReference type="EMBL" id="CP067977">
    <property type="protein sequence ID" value="QQQ17761.1"/>
    <property type="molecule type" value="Genomic_DNA"/>
</dbReference>
<accession>A0ABX7BN35</accession>
<proteinExistence type="predicted"/>